<organism evidence="1 2">
    <name type="scientific">Streptomyces hyaluromycini</name>
    <dbReference type="NCBI Taxonomy" id="1377993"/>
    <lineage>
        <taxon>Bacteria</taxon>
        <taxon>Bacillati</taxon>
        <taxon>Actinomycetota</taxon>
        <taxon>Actinomycetes</taxon>
        <taxon>Kitasatosporales</taxon>
        <taxon>Streptomycetaceae</taxon>
        <taxon>Streptomyces</taxon>
    </lineage>
</organism>
<accession>A0ABV1XA55</accession>
<sequence length="63" mass="6762">MRSAAGGEPRERGAGLIVARRARLRHVLRVAVEGYRVAAYEVVADPVRLRGLEPAVLDVPTAA</sequence>
<dbReference type="EMBL" id="JBEPEK010000508">
    <property type="protein sequence ID" value="MER7185921.1"/>
    <property type="molecule type" value="Genomic_DNA"/>
</dbReference>
<keyword evidence="2" id="KW-1185">Reference proteome</keyword>
<evidence type="ECO:0000313" key="2">
    <source>
        <dbReference type="Proteomes" id="UP001474181"/>
    </source>
</evidence>
<comment type="caution">
    <text evidence="1">The sequence shown here is derived from an EMBL/GenBank/DDBJ whole genome shotgun (WGS) entry which is preliminary data.</text>
</comment>
<gene>
    <name evidence="1" type="ORF">ABT404_41790</name>
</gene>
<reference evidence="1 2" key="1">
    <citation type="submission" date="2024-06" db="EMBL/GenBank/DDBJ databases">
        <title>The Natural Products Discovery Center: Release of the First 8490 Sequenced Strains for Exploring Actinobacteria Biosynthetic Diversity.</title>
        <authorList>
            <person name="Kalkreuter E."/>
            <person name="Kautsar S.A."/>
            <person name="Yang D."/>
            <person name="Bader C.D."/>
            <person name="Teijaro C.N."/>
            <person name="Fluegel L."/>
            <person name="Davis C.M."/>
            <person name="Simpson J.R."/>
            <person name="Lauterbach L."/>
            <person name="Steele A.D."/>
            <person name="Gui C."/>
            <person name="Meng S."/>
            <person name="Li G."/>
            <person name="Viehrig K."/>
            <person name="Ye F."/>
            <person name="Su P."/>
            <person name="Kiefer A.F."/>
            <person name="Nichols A."/>
            <person name="Cepeda A.J."/>
            <person name="Yan W."/>
            <person name="Fan B."/>
            <person name="Jiang Y."/>
            <person name="Adhikari A."/>
            <person name="Zheng C.-J."/>
            <person name="Schuster L."/>
            <person name="Cowan T.M."/>
            <person name="Smanski M.J."/>
            <person name="Chevrette M.G."/>
            <person name="De Carvalho L.P.S."/>
            <person name="Shen B."/>
        </authorList>
    </citation>
    <scope>NUCLEOTIDE SEQUENCE [LARGE SCALE GENOMIC DNA]</scope>
    <source>
        <strain evidence="1 2">NPDC000234</strain>
    </source>
</reference>
<evidence type="ECO:0000313" key="1">
    <source>
        <dbReference type="EMBL" id="MER7185921.1"/>
    </source>
</evidence>
<proteinExistence type="predicted"/>
<name>A0ABV1XA55_9ACTN</name>
<dbReference type="Proteomes" id="UP001474181">
    <property type="component" value="Unassembled WGS sequence"/>
</dbReference>
<dbReference type="RefSeq" id="WP_350789193.1">
    <property type="nucleotide sequence ID" value="NZ_JBEPEK010000508.1"/>
</dbReference>
<protein>
    <submittedName>
        <fullName evidence="1">Uncharacterized protein</fullName>
    </submittedName>
</protein>